<dbReference type="RefSeq" id="WP_106870281.1">
    <property type="nucleotide sequence ID" value="NZ_CP053841.1"/>
</dbReference>
<dbReference type="AlphaFoldDB" id="A0A2P8R2B3"/>
<keyword evidence="2" id="KW-0808">Transferase</keyword>
<dbReference type="PANTHER" id="PTHR12049">
    <property type="entry name" value="PROTEIN ARGININE METHYLTRANSFERASE NDUFAF7, MITOCHONDRIAL"/>
    <property type="match status" value="1"/>
</dbReference>
<keyword evidence="1" id="KW-0489">Methyltransferase</keyword>
<dbReference type="GO" id="GO:0032259">
    <property type="term" value="P:methylation"/>
    <property type="evidence" value="ECO:0007669"/>
    <property type="project" value="UniProtKB-KW"/>
</dbReference>
<dbReference type="InterPro" id="IPR038375">
    <property type="entry name" value="NDUFAF7_sf"/>
</dbReference>
<dbReference type="InterPro" id="IPR003788">
    <property type="entry name" value="NDUFAF7"/>
</dbReference>
<protein>
    <submittedName>
        <fullName evidence="3">Dihydrodipicolinate reductase</fullName>
    </submittedName>
</protein>
<evidence type="ECO:0000313" key="4">
    <source>
        <dbReference type="Proteomes" id="UP000240535"/>
    </source>
</evidence>
<sequence>MKNSSKNPLKFSDFFNSWLNEHYYKQGIYIGKKGDFYTSVSVGSLFGICIAKKILSLKDKFDGKISIVEIGANEGYLLADIVQGIYTFNSDALNDFEFCIIEPHEILRKKQLQTFKEKFGDEIEIRHFSILDEAKFNEAIFISNELFDTFSCEVVDRDKMLFIDNFIPKFEKIDNKTKELAKKYKITKGEIPINLDIFLKDIYNSCSKFSFITFDYGDIKAKGDFSLRVYKNHKVYNFFEIENLENFYGKSDITYDLNFGILKNEFLKFKDVKFENYSSQQKALLDFGAVDILDILLKKGGEIAYKNGASQLKRLIYPEELGTRFKMMEFSKGLK</sequence>
<dbReference type="Gene3D" id="3.40.50.12710">
    <property type="match status" value="1"/>
</dbReference>
<dbReference type="PANTHER" id="PTHR12049:SF7">
    <property type="entry name" value="PROTEIN ARGININE METHYLTRANSFERASE NDUFAF7, MITOCHONDRIAL"/>
    <property type="match status" value="1"/>
</dbReference>
<reference evidence="4" key="1">
    <citation type="submission" date="2017-10" db="EMBL/GenBank/DDBJ databases">
        <title>Campylobacter species from seals.</title>
        <authorList>
            <person name="Gilbert M.J."/>
            <person name="Zomer A.L."/>
            <person name="Timmerman A.J."/>
            <person name="Duim B."/>
            <person name="Wagenaar J.A."/>
        </authorList>
    </citation>
    <scope>NUCLEOTIDE SEQUENCE [LARGE SCALE GENOMIC DNA]</scope>
    <source>
        <strain evidence="4">17S00004-5</strain>
    </source>
</reference>
<dbReference type="Proteomes" id="UP000240535">
    <property type="component" value="Unassembled WGS sequence"/>
</dbReference>
<evidence type="ECO:0000256" key="2">
    <source>
        <dbReference type="ARBA" id="ARBA00022679"/>
    </source>
</evidence>
<keyword evidence="4" id="KW-1185">Reference proteome</keyword>
<evidence type="ECO:0000256" key="1">
    <source>
        <dbReference type="ARBA" id="ARBA00022603"/>
    </source>
</evidence>
<proteinExistence type="predicted"/>
<comment type="caution">
    <text evidence="3">The sequence shown here is derived from an EMBL/GenBank/DDBJ whole genome shotgun (WGS) entry which is preliminary data.</text>
</comment>
<dbReference type="Pfam" id="PF02636">
    <property type="entry name" value="Methyltransf_28"/>
    <property type="match status" value="1"/>
</dbReference>
<dbReference type="InterPro" id="IPR029063">
    <property type="entry name" value="SAM-dependent_MTases_sf"/>
</dbReference>
<gene>
    <name evidence="3" type="ORF">CQ405_02495</name>
</gene>
<organism evidence="3 4">
    <name type="scientific">Campylobacter blaseri</name>
    <dbReference type="NCBI Taxonomy" id="2042961"/>
    <lineage>
        <taxon>Bacteria</taxon>
        <taxon>Pseudomonadati</taxon>
        <taxon>Campylobacterota</taxon>
        <taxon>Epsilonproteobacteria</taxon>
        <taxon>Campylobacterales</taxon>
        <taxon>Campylobacteraceae</taxon>
        <taxon>Campylobacter</taxon>
    </lineage>
</organism>
<dbReference type="SUPFAM" id="SSF53335">
    <property type="entry name" value="S-adenosyl-L-methionine-dependent methyltransferases"/>
    <property type="match status" value="1"/>
</dbReference>
<dbReference type="EMBL" id="PDHH01000002">
    <property type="protein sequence ID" value="PSM52618.1"/>
    <property type="molecule type" value="Genomic_DNA"/>
</dbReference>
<evidence type="ECO:0000313" key="3">
    <source>
        <dbReference type="EMBL" id="PSM52618.1"/>
    </source>
</evidence>
<dbReference type="OrthoDB" id="9794208at2"/>
<name>A0A2P8R2B3_9BACT</name>
<accession>A0A2P8R2B3</accession>
<dbReference type="GO" id="GO:0035243">
    <property type="term" value="F:protein-arginine omega-N symmetric methyltransferase activity"/>
    <property type="evidence" value="ECO:0007669"/>
    <property type="project" value="TreeGrafter"/>
</dbReference>